<organism evidence="1 2">
    <name type="scientific">Salinibacillus aidingensis</name>
    <dbReference type="NCBI Taxonomy" id="237684"/>
    <lineage>
        <taxon>Bacteria</taxon>
        <taxon>Bacillati</taxon>
        <taxon>Bacillota</taxon>
        <taxon>Bacilli</taxon>
        <taxon>Bacillales</taxon>
        <taxon>Bacillaceae</taxon>
        <taxon>Salinibacillus</taxon>
    </lineage>
</organism>
<evidence type="ECO:0000313" key="1">
    <source>
        <dbReference type="EMBL" id="GAA0503869.1"/>
    </source>
</evidence>
<evidence type="ECO:0008006" key="3">
    <source>
        <dbReference type="Google" id="ProtNLM"/>
    </source>
</evidence>
<gene>
    <name evidence="1" type="ORF">GCM10008986_34270</name>
</gene>
<dbReference type="Proteomes" id="UP001500880">
    <property type="component" value="Unassembled WGS sequence"/>
</dbReference>
<reference evidence="1 2" key="1">
    <citation type="journal article" date="2019" name="Int. J. Syst. Evol. Microbiol.">
        <title>The Global Catalogue of Microorganisms (GCM) 10K type strain sequencing project: providing services to taxonomists for standard genome sequencing and annotation.</title>
        <authorList>
            <consortium name="The Broad Institute Genomics Platform"/>
            <consortium name="The Broad Institute Genome Sequencing Center for Infectious Disease"/>
            <person name="Wu L."/>
            <person name="Ma J."/>
        </authorList>
    </citation>
    <scope>NUCLEOTIDE SEQUENCE [LARGE SCALE GENOMIC DNA]</scope>
    <source>
        <strain evidence="1 2">JCM 12389</strain>
    </source>
</reference>
<dbReference type="RefSeq" id="WP_343843875.1">
    <property type="nucleotide sequence ID" value="NZ_BAAADO010000011.1"/>
</dbReference>
<accession>A0ABN1BR93</accession>
<dbReference type="EMBL" id="BAAADO010000011">
    <property type="protein sequence ID" value="GAA0503869.1"/>
    <property type="molecule type" value="Genomic_DNA"/>
</dbReference>
<sequence length="64" mass="7420">MSEQTITKKLCNVCNQEKTKGIKVYTAFICSDCEQEMIQTEPGDENYQHFVDKLKVINQLTQFS</sequence>
<dbReference type="Pfam" id="PF10764">
    <property type="entry name" value="Gin"/>
    <property type="match status" value="1"/>
</dbReference>
<protein>
    <recommendedName>
        <fullName evidence="3">Inhibitor of sigma-G Gin</fullName>
    </recommendedName>
</protein>
<name>A0ABN1BR93_9BACI</name>
<evidence type="ECO:0000313" key="2">
    <source>
        <dbReference type="Proteomes" id="UP001500880"/>
    </source>
</evidence>
<proteinExistence type="predicted"/>
<comment type="caution">
    <text evidence="1">The sequence shown here is derived from an EMBL/GenBank/DDBJ whole genome shotgun (WGS) entry which is preliminary data.</text>
</comment>
<dbReference type="InterPro" id="IPR019700">
    <property type="entry name" value="Sigma-G_inhibitor_Gin"/>
</dbReference>
<keyword evidence="2" id="KW-1185">Reference proteome</keyword>